<feature type="transmembrane region" description="Helical" evidence="2">
    <location>
        <begin position="73"/>
        <end position="95"/>
    </location>
</feature>
<feature type="region of interest" description="Disordered" evidence="1">
    <location>
        <begin position="1"/>
        <end position="52"/>
    </location>
</feature>
<evidence type="ECO:0000313" key="4">
    <source>
        <dbReference type="Proteomes" id="UP001595900"/>
    </source>
</evidence>
<name>A0ABV8Q7L5_9MICO</name>
<proteinExistence type="predicted"/>
<accession>A0ABV8Q7L5</accession>
<organism evidence="3 4">
    <name type="scientific">Gryllotalpicola reticulitermitis</name>
    <dbReference type="NCBI Taxonomy" id="1184153"/>
    <lineage>
        <taxon>Bacteria</taxon>
        <taxon>Bacillati</taxon>
        <taxon>Actinomycetota</taxon>
        <taxon>Actinomycetes</taxon>
        <taxon>Micrococcales</taxon>
        <taxon>Microbacteriaceae</taxon>
        <taxon>Gryllotalpicola</taxon>
    </lineage>
</organism>
<dbReference type="Proteomes" id="UP001595900">
    <property type="component" value="Unassembled WGS sequence"/>
</dbReference>
<gene>
    <name evidence="3" type="ORF">ACFOYW_13150</name>
</gene>
<comment type="caution">
    <text evidence="3">The sequence shown here is derived from an EMBL/GenBank/DDBJ whole genome shotgun (WGS) entry which is preliminary data.</text>
</comment>
<keyword evidence="2" id="KW-1133">Transmembrane helix</keyword>
<keyword evidence="2" id="KW-0812">Transmembrane</keyword>
<keyword evidence="4" id="KW-1185">Reference proteome</keyword>
<evidence type="ECO:0000256" key="2">
    <source>
        <dbReference type="SAM" id="Phobius"/>
    </source>
</evidence>
<reference evidence="4" key="1">
    <citation type="journal article" date="2019" name="Int. J. Syst. Evol. Microbiol.">
        <title>The Global Catalogue of Microorganisms (GCM) 10K type strain sequencing project: providing services to taxonomists for standard genome sequencing and annotation.</title>
        <authorList>
            <consortium name="The Broad Institute Genomics Platform"/>
            <consortium name="The Broad Institute Genome Sequencing Center for Infectious Disease"/>
            <person name="Wu L."/>
            <person name="Ma J."/>
        </authorList>
    </citation>
    <scope>NUCLEOTIDE SEQUENCE [LARGE SCALE GENOMIC DNA]</scope>
    <source>
        <strain evidence="4">CGMCC 1.10363</strain>
    </source>
</reference>
<feature type="transmembrane region" description="Helical" evidence="2">
    <location>
        <begin position="115"/>
        <end position="137"/>
    </location>
</feature>
<evidence type="ECO:0000313" key="3">
    <source>
        <dbReference type="EMBL" id="MFC4244321.1"/>
    </source>
</evidence>
<dbReference type="EMBL" id="JBHSCN010000005">
    <property type="protein sequence ID" value="MFC4244321.1"/>
    <property type="molecule type" value="Genomic_DNA"/>
</dbReference>
<keyword evidence="2" id="KW-0472">Membrane</keyword>
<sequence>MSDDTSEQPTAKLEDFGLGQAPKPVETPKRGDGPEPDQVPNTDAAQPAAALPEAEPAWLSQWGKAPQRTTPRIRWGGIIWGLVFVASGWFALWTMQSHERRSAFSDWILTLNDGGWAIVAAFAIGALLLVLGLIAALRAATRPRA</sequence>
<protein>
    <submittedName>
        <fullName evidence="3">Uncharacterized protein</fullName>
    </submittedName>
</protein>
<evidence type="ECO:0000256" key="1">
    <source>
        <dbReference type="SAM" id="MobiDB-lite"/>
    </source>
</evidence>
<dbReference type="RefSeq" id="WP_390229547.1">
    <property type="nucleotide sequence ID" value="NZ_JBHSCN010000005.1"/>
</dbReference>